<gene>
    <name evidence="1" type="ORF">LCGC14_2105480</name>
</gene>
<name>A0A0F9H548_9ZZZZ</name>
<protein>
    <submittedName>
        <fullName evidence="1">Uncharacterized protein</fullName>
    </submittedName>
</protein>
<sequence>MIGISGGDIRIYIDQSRIGPTDSGFTTGFDPPVDFFYPTILDIRDTTTALSYNKGANTGKVFVGSREGTSGFFGGHIAHVVLWDSNHGTDPDWNDKIVDTMDVSGIGDTDGTIAA</sequence>
<evidence type="ECO:0000313" key="1">
    <source>
        <dbReference type="EMBL" id="KKL70382.1"/>
    </source>
</evidence>
<proteinExistence type="predicted"/>
<organism evidence="1">
    <name type="scientific">marine sediment metagenome</name>
    <dbReference type="NCBI Taxonomy" id="412755"/>
    <lineage>
        <taxon>unclassified sequences</taxon>
        <taxon>metagenomes</taxon>
        <taxon>ecological metagenomes</taxon>
    </lineage>
</organism>
<feature type="non-terminal residue" evidence="1">
    <location>
        <position position="115"/>
    </location>
</feature>
<dbReference type="EMBL" id="LAZR01025911">
    <property type="protein sequence ID" value="KKL70382.1"/>
    <property type="molecule type" value="Genomic_DNA"/>
</dbReference>
<reference evidence="1" key="1">
    <citation type="journal article" date="2015" name="Nature">
        <title>Complex archaea that bridge the gap between prokaryotes and eukaryotes.</title>
        <authorList>
            <person name="Spang A."/>
            <person name="Saw J.H."/>
            <person name="Jorgensen S.L."/>
            <person name="Zaremba-Niedzwiedzka K."/>
            <person name="Martijn J."/>
            <person name="Lind A.E."/>
            <person name="van Eijk R."/>
            <person name="Schleper C."/>
            <person name="Guy L."/>
            <person name="Ettema T.J."/>
        </authorList>
    </citation>
    <scope>NUCLEOTIDE SEQUENCE</scope>
</reference>
<comment type="caution">
    <text evidence="1">The sequence shown here is derived from an EMBL/GenBank/DDBJ whole genome shotgun (WGS) entry which is preliminary data.</text>
</comment>
<accession>A0A0F9H548</accession>
<dbReference type="AlphaFoldDB" id="A0A0F9H548"/>